<reference evidence="9" key="1">
    <citation type="submission" date="2022-11" db="UniProtKB">
        <authorList>
            <consortium name="WormBaseParasite"/>
        </authorList>
    </citation>
    <scope>IDENTIFICATION</scope>
</reference>
<dbReference type="WBParaSite" id="jg26004">
    <property type="protein sequence ID" value="jg26004"/>
    <property type="gene ID" value="jg26004"/>
</dbReference>
<organism evidence="8 9">
    <name type="scientific">Ditylenchus dipsaci</name>
    <dbReference type="NCBI Taxonomy" id="166011"/>
    <lineage>
        <taxon>Eukaryota</taxon>
        <taxon>Metazoa</taxon>
        <taxon>Ecdysozoa</taxon>
        <taxon>Nematoda</taxon>
        <taxon>Chromadorea</taxon>
        <taxon>Rhabditida</taxon>
        <taxon>Tylenchina</taxon>
        <taxon>Tylenchomorpha</taxon>
        <taxon>Sphaerularioidea</taxon>
        <taxon>Anguinidae</taxon>
        <taxon>Anguininae</taxon>
        <taxon>Ditylenchus</taxon>
    </lineage>
</organism>
<dbReference type="GO" id="GO:0005783">
    <property type="term" value="C:endoplasmic reticulum"/>
    <property type="evidence" value="ECO:0007669"/>
    <property type="project" value="TreeGrafter"/>
</dbReference>
<keyword evidence="4 7" id="KW-0812">Transmembrane</keyword>
<evidence type="ECO:0000256" key="6">
    <source>
        <dbReference type="ARBA" id="ARBA00023136"/>
    </source>
</evidence>
<dbReference type="GO" id="GO:0016020">
    <property type="term" value="C:membrane"/>
    <property type="evidence" value="ECO:0007669"/>
    <property type="project" value="UniProtKB-SubCell"/>
</dbReference>
<dbReference type="PANTHER" id="PTHR34093">
    <property type="entry name" value="CHLORIDE CHANNEL CLIC-LIKE PROTEIN 1"/>
    <property type="match status" value="1"/>
</dbReference>
<dbReference type="Proteomes" id="UP000887574">
    <property type="component" value="Unplaced"/>
</dbReference>
<evidence type="ECO:0000256" key="1">
    <source>
        <dbReference type="ARBA" id="ARBA00004141"/>
    </source>
</evidence>
<evidence type="ECO:0000313" key="9">
    <source>
        <dbReference type="WBParaSite" id="jg26004"/>
    </source>
</evidence>
<keyword evidence="6 7" id="KW-0472">Membrane</keyword>
<dbReference type="PANTHER" id="PTHR34093:SF1">
    <property type="entry name" value="CHLORIDE CHANNEL CLIC-LIKE PROTEIN 1"/>
    <property type="match status" value="1"/>
</dbReference>
<dbReference type="InterPro" id="IPR009231">
    <property type="entry name" value="Chloride_chnl_CLIC-like"/>
</dbReference>
<dbReference type="InterPro" id="IPR012337">
    <property type="entry name" value="RNaseH-like_sf"/>
</dbReference>
<dbReference type="GO" id="GO:0005254">
    <property type="term" value="F:chloride channel activity"/>
    <property type="evidence" value="ECO:0007669"/>
    <property type="project" value="TreeGrafter"/>
</dbReference>
<evidence type="ECO:0000313" key="8">
    <source>
        <dbReference type="Proteomes" id="UP000887574"/>
    </source>
</evidence>
<feature type="transmembrane region" description="Helical" evidence="7">
    <location>
        <begin position="139"/>
        <end position="164"/>
    </location>
</feature>
<name>A0A915E461_9BILA</name>
<evidence type="ECO:0000256" key="7">
    <source>
        <dbReference type="SAM" id="Phobius"/>
    </source>
</evidence>
<evidence type="ECO:0000256" key="2">
    <source>
        <dbReference type="ARBA" id="ARBA00005944"/>
    </source>
</evidence>
<accession>A0A915E461</accession>
<comment type="subcellular location">
    <subcellularLocation>
        <location evidence="1">Membrane</location>
        <topology evidence="1">Multi-pass membrane protein</topology>
    </subcellularLocation>
</comment>
<protein>
    <recommendedName>
        <fullName evidence="3">Chloride channel CLIC-like protein 1</fullName>
    </recommendedName>
</protein>
<evidence type="ECO:0000256" key="4">
    <source>
        <dbReference type="ARBA" id="ARBA00022692"/>
    </source>
</evidence>
<dbReference type="SUPFAM" id="SSF53098">
    <property type="entry name" value="Ribonuclease H-like"/>
    <property type="match status" value="1"/>
</dbReference>
<keyword evidence="8" id="KW-1185">Reference proteome</keyword>
<evidence type="ECO:0000256" key="5">
    <source>
        <dbReference type="ARBA" id="ARBA00022989"/>
    </source>
</evidence>
<keyword evidence="5 7" id="KW-1133">Transmembrane helix</keyword>
<evidence type="ECO:0000256" key="3">
    <source>
        <dbReference type="ARBA" id="ARBA00015571"/>
    </source>
</evidence>
<dbReference type="AlphaFoldDB" id="A0A915E461"/>
<sequence>MVVLLGVFLNARSFSRYFFRRRFPYLHNFIALTATSSLLFQLFAHYHSVQNEKETMLLKGMPLTCYSHLHILDLFVSSCETYHSTSLGRDILWRLNPIAVISKMCSQIIISISEMFGQSIGRFAASLFSQLPLIAQLPALLIFTICLLSSLFMIAGYSFSLTYWSVTIRPKNSSCEASKIISERIFDSSKPLPNLPRDHDNSRNKSSQYFSLSHLNQIMKNIGTQEQKMELRNTGARALKSPSATRWASQVTVIDTFLEVKEQAEGIAKERGFKFPTESEVEFLLEDRKMMKNFVEVLQRVQSEKTVSISNCYGYVKALKRSLTRFEESVDNAALGFALMSLLEERFKRIFDVENVNFDPVFLVATALDPNTAYLLDEKKASVAYYAIQNQV</sequence>
<proteinExistence type="inferred from homology"/>
<comment type="similarity">
    <text evidence="2">Belongs to the chloride channel MCLC family.</text>
</comment>